<feature type="binding site" evidence="8">
    <location>
        <position position="269"/>
    </location>
    <ligand>
        <name>Mn(2+)</name>
        <dbReference type="ChEBI" id="CHEBI:29035"/>
        <label>1</label>
    </ligand>
</feature>
<dbReference type="PANTHER" id="PTHR11963">
    <property type="entry name" value="LEUCINE AMINOPEPTIDASE-RELATED"/>
    <property type="match status" value="1"/>
</dbReference>
<sequence>MFKVNTSLLSESKHDIIAIGVFEKKPLGGTAKKVNELLREQLSTLKKNGRLQTKRGAITPIYTLGQMETEVIYVIGLGKENELDAEALREVFGAIGKKATEERAKTLAFGLDSFQSEAAHIEDLAVLAGESLALSTYKVADYKEKTNQVDIELEEVTFYTEDKTDALVEAATCGYTYGKGANRARALINTPGNLLTPTELAKEAKELADKHGFEIDVLEKEDMEKLGMGALLAVAAGSDEPPKMIVLKYQPKEIWDDVLGFIGKGLTFDSGGISIKPRENMHQMKMDMGGAAAVLGAMDIIGEIKPDVNVLAVIPSSENMLNGSALKPGDVIRAMDGKTIEVRNTDAEGRLILADGVAYAKQLGATSLVDVATLTGAVLIALGDCTTGAITNNESLMEELLEASVETGEWIWRLPNYKPYRDMLKTSDVADLNNAPGRLAGSITAGLFIGEFAGETPWVHLDIAGTAWNAKPHNLCPLGGTGVMARTLAQLALNREVETE</sequence>
<dbReference type="GO" id="GO:0006508">
    <property type="term" value="P:proteolysis"/>
    <property type="evidence" value="ECO:0007669"/>
    <property type="project" value="UniProtKB-KW"/>
</dbReference>
<dbReference type="AlphaFoldDB" id="A0AB39BQ81"/>
<dbReference type="RefSeq" id="WP_368503409.1">
    <property type="nucleotide sequence ID" value="NZ_CP162551.1"/>
</dbReference>
<dbReference type="PANTHER" id="PTHR11963:SF23">
    <property type="entry name" value="CYTOSOL AMINOPEPTIDASE"/>
    <property type="match status" value="1"/>
</dbReference>
<dbReference type="SUPFAM" id="SSF53187">
    <property type="entry name" value="Zn-dependent exopeptidases"/>
    <property type="match status" value="1"/>
</dbReference>
<feature type="binding site" evidence="8">
    <location>
        <position position="346"/>
    </location>
    <ligand>
        <name>Mn(2+)</name>
        <dbReference type="ChEBI" id="CHEBI:29035"/>
        <label>1</label>
    </ligand>
</feature>
<keyword evidence="5 8" id="KW-0645">Protease</keyword>
<reference evidence="10" key="1">
    <citation type="submission" date="2024-07" db="EMBL/GenBank/DDBJ databases">
        <title>Identification and characteristics of an arsenic-resistant bacterial isolate, which belongs to a novel species.</title>
        <authorList>
            <person name="Juszczyk A."/>
            <person name="Kowalczyk A."/>
            <person name="Was K."/>
            <person name="Kosowicz W."/>
            <person name="Budzyn A."/>
            <person name="Latowski D."/>
        </authorList>
    </citation>
    <scope>NUCLEOTIDE SEQUENCE</scope>
    <source>
        <strain evidence="10">As8PL</strain>
    </source>
</reference>
<dbReference type="GO" id="GO:0030145">
    <property type="term" value="F:manganese ion binding"/>
    <property type="evidence" value="ECO:0007669"/>
    <property type="project" value="UniProtKB-UniRule"/>
</dbReference>
<evidence type="ECO:0000256" key="1">
    <source>
        <dbReference type="ARBA" id="ARBA00000135"/>
    </source>
</evidence>
<evidence type="ECO:0000256" key="7">
    <source>
        <dbReference type="ARBA" id="ARBA00049972"/>
    </source>
</evidence>
<evidence type="ECO:0000259" key="9">
    <source>
        <dbReference type="PROSITE" id="PS00631"/>
    </source>
</evidence>
<feature type="binding site" evidence="8">
    <location>
        <position position="348"/>
    </location>
    <ligand>
        <name>Mn(2+)</name>
        <dbReference type="ChEBI" id="CHEBI:29035"/>
        <label>2</label>
    </ligand>
</feature>
<dbReference type="InterPro" id="IPR000819">
    <property type="entry name" value="Peptidase_M17_C"/>
</dbReference>
<comment type="catalytic activity">
    <reaction evidence="1 8">
        <text>Release of an N-terminal amino acid, Xaa-|-Yaa-, in which Xaa is preferably Leu, but may be other amino acids including Pro although not Arg or Lys, and Yaa may be Pro. Amino acid amides and methyl esters are also readily hydrolyzed, but rates on arylamides are exceedingly low.</text>
        <dbReference type="EC" id="3.4.11.1"/>
    </reaction>
</comment>
<dbReference type="EC" id="3.4.11.1" evidence="8"/>
<evidence type="ECO:0000256" key="4">
    <source>
        <dbReference type="ARBA" id="ARBA00022438"/>
    </source>
</evidence>
<feature type="domain" description="Cytosol aminopeptidase" evidence="9">
    <location>
        <begin position="344"/>
        <end position="351"/>
    </location>
</feature>
<feature type="binding site" evidence="8">
    <location>
        <position position="264"/>
    </location>
    <ligand>
        <name>Mn(2+)</name>
        <dbReference type="ChEBI" id="CHEBI:29035"/>
        <label>2</label>
    </ligand>
</feature>
<dbReference type="GO" id="GO:0070006">
    <property type="term" value="F:metalloaminopeptidase activity"/>
    <property type="evidence" value="ECO:0007669"/>
    <property type="project" value="InterPro"/>
</dbReference>
<dbReference type="Gene3D" id="3.40.630.10">
    <property type="entry name" value="Zn peptidases"/>
    <property type="match status" value="1"/>
</dbReference>
<keyword evidence="8" id="KW-0963">Cytoplasm</keyword>
<name>A0AB39BQ81_9BACI</name>
<keyword evidence="8" id="KW-0464">Manganese</keyword>
<comment type="similarity">
    <text evidence="3 8">Belongs to the peptidase M17 family.</text>
</comment>
<dbReference type="NCBIfam" id="NF002073">
    <property type="entry name" value="PRK00913.1-2"/>
    <property type="match status" value="1"/>
</dbReference>
<dbReference type="CDD" id="cd00433">
    <property type="entry name" value="Peptidase_M17"/>
    <property type="match status" value="1"/>
</dbReference>
<dbReference type="SUPFAM" id="SSF52949">
    <property type="entry name" value="Macro domain-like"/>
    <property type="match status" value="1"/>
</dbReference>
<evidence type="ECO:0000256" key="5">
    <source>
        <dbReference type="ARBA" id="ARBA00022670"/>
    </source>
</evidence>
<feature type="active site" evidence="8">
    <location>
        <position position="350"/>
    </location>
</feature>
<proteinExistence type="inferred from homology"/>
<dbReference type="InterPro" id="IPR011356">
    <property type="entry name" value="Leucine_aapep/pepB"/>
</dbReference>
<keyword evidence="8" id="KW-0479">Metal-binding</keyword>
<dbReference type="Gene3D" id="3.40.220.10">
    <property type="entry name" value="Leucine Aminopeptidase, subunit E, domain 1"/>
    <property type="match status" value="1"/>
</dbReference>
<keyword evidence="4 8" id="KW-0031">Aminopeptidase</keyword>
<dbReference type="EC" id="3.4.11.10" evidence="8"/>
<organism evidence="10">
    <name type="scientific">Alkalihalophilus sp. As8PL</name>
    <dbReference type="NCBI Taxonomy" id="3237103"/>
    <lineage>
        <taxon>Bacteria</taxon>
        <taxon>Bacillati</taxon>
        <taxon>Bacillota</taxon>
        <taxon>Bacilli</taxon>
        <taxon>Bacillales</taxon>
        <taxon>Bacillaceae</taxon>
        <taxon>Alkalihalophilus</taxon>
    </lineage>
</organism>
<dbReference type="NCBIfam" id="NF002074">
    <property type="entry name" value="PRK00913.1-4"/>
    <property type="match status" value="1"/>
</dbReference>
<dbReference type="EMBL" id="CP162551">
    <property type="protein sequence ID" value="XDI35893.1"/>
    <property type="molecule type" value="Genomic_DNA"/>
</dbReference>
<dbReference type="GO" id="GO:0005737">
    <property type="term" value="C:cytoplasm"/>
    <property type="evidence" value="ECO:0007669"/>
    <property type="project" value="UniProtKB-SubCell"/>
</dbReference>
<protein>
    <recommendedName>
        <fullName evidence="8">Probable cytosol aminopeptidase</fullName>
        <ecNumber evidence="8">3.4.11.1</ecNumber>
    </recommendedName>
    <alternativeName>
        <fullName evidence="8">Leucine aminopeptidase</fullName>
        <shortName evidence="8">LAP</shortName>
        <ecNumber evidence="8">3.4.11.10</ecNumber>
    </alternativeName>
    <alternativeName>
        <fullName evidence="8">Leucyl aminopeptidase</fullName>
    </alternativeName>
</protein>
<dbReference type="PRINTS" id="PR00481">
    <property type="entry name" value="LAMNOPPTDASE"/>
</dbReference>
<accession>A0AB39BQ81</accession>
<dbReference type="PROSITE" id="PS00631">
    <property type="entry name" value="CYTOSOL_AP"/>
    <property type="match status" value="1"/>
</dbReference>
<feature type="binding site" evidence="8">
    <location>
        <position position="287"/>
    </location>
    <ligand>
        <name>Mn(2+)</name>
        <dbReference type="ChEBI" id="CHEBI:29035"/>
        <label>2</label>
    </ligand>
</feature>
<evidence type="ECO:0000256" key="3">
    <source>
        <dbReference type="ARBA" id="ARBA00009528"/>
    </source>
</evidence>
<dbReference type="InterPro" id="IPR008283">
    <property type="entry name" value="Peptidase_M17_N"/>
</dbReference>
<evidence type="ECO:0000256" key="6">
    <source>
        <dbReference type="ARBA" id="ARBA00022801"/>
    </source>
</evidence>
<evidence type="ECO:0000256" key="8">
    <source>
        <dbReference type="HAMAP-Rule" id="MF_00181"/>
    </source>
</evidence>
<comment type="cofactor">
    <cofactor evidence="8">
        <name>Mn(2+)</name>
        <dbReference type="ChEBI" id="CHEBI:29035"/>
    </cofactor>
    <text evidence="8">Binds 2 manganese ions per subunit.</text>
</comment>
<gene>
    <name evidence="8" type="primary">pepA</name>
    <name evidence="10" type="ORF">AB3N04_14445</name>
</gene>
<dbReference type="InterPro" id="IPR023042">
    <property type="entry name" value="Peptidase_M17_leu_NH2_pept"/>
</dbReference>
<keyword evidence="6 8" id="KW-0378">Hydrolase</keyword>
<feature type="binding site" evidence="8">
    <location>
        <position position="269"/>
    </location>
    <ligand>
        <name>Mn(2+)</name>
        <dbReference type="ChEBI" id="CHEBI:29035"/>
        <label>2</label>
    </ligand>
</feature>
<dbReference type="HAMAP" id="MF_00181">
    <property type="entry name" value="Cytosol_peptidase_M17"/>
    <property type="match status" value="1"/>
</dbReference>
<dbReference type="InterPro" id="IPR043472">
    <property type="entry name" value="Macro_dom-like"/>
</dbReference>
<dbReference type="Pfam" id="PF02789">
    <property type="entry name" value="Peptidase_M17_N"/>
    <property type="match status" value="1"/>
</dbReference>
<feature type="active site" evidence="8">
    <location>
        <position position="276"/>
    </location>
</feature>
<feature type="binding site" evidence="8">
    <location>
        <position position="348"/>
    </location>
    <ligand>
        <name>Mn(2+)</name>
        <dbReference type="ChEBI" id="CHEBI:29035"/>
        <label>1</label>
    </ligand>
</feature>
<evidence type="ECO:0000313" key="10">
    <source>
        <dbReference type="EMBL" id="XDI35893.1"/>
    </source>
</evidence>
<evidence type="ECO:0000256" key="2">
    <source>
        <dbReference type="ARBA" id="ARBA00000967"/>
    </source>
</evidence>
<comment type="function">
    <text evidence="7 8">Presumably involved in the processing and regular turnover of intracellular proteins. Catalyzes the removal of unsubstituted N-terminal amino acids from various peptides.</text>
</comment>
<dbReference type="Pfam" id="PF00883">
    <property type="entry name" value="Peptidase_M17"/>
    <property type="match status" value="1"/>
</dbReference>
<dbReference type="NCBIfam" id="NF002083">
    <property type="entry name" value="PRK00913.3-5"/>
    <property type="match status" value="1"/>
</dbReference>
<comment type="catalytic activity">
    <reaction evidence="2 8">
        <text>Release of an N-terminal amino acid, preferentially leucine, but not glutamic or aspartic acids.</text>
        <dbReference type="EC" id="3.4.11.10"/>
    </reaction>
</comment>
<comment type="subcellular location">
    <subcellularLocation>
        <location evidence="8">Cytoplasm</location>
    </subcellularLocation>
</comment>